<sequence length="292" mass="31186">MPKPLELDLLRTLIAVAETGSFSNAGLRIGRSQSAVSMQIQRLEGIVGKELLVRGGQKVVPNRLGTDLLAYARRLLKLSEEALASVTQPEVSGTVRLGVPEDYAASLLPSILEQFGRDFPLVTVELVCEPSTSLARTVGADEIDIAIVTRSHDIPVEVLRREPMAWVASPHHAVWENDPLPVALFQTCTARTNILAALAEAERSYRCTYSSASLAGMTAIVQAGLAVAGLALCSVPPSLKIIGDREGLPPIPELEIGIIRGSNHKNVAAARLHDALRYGLAHADPALPHVQG</sequence>
<dbReference type="Gene3D" id="3.40.190.10">
    <property type="entry name" value="Periplasmic binding protein-like II"/>
    <property type="match status" value="2"/>
</dbReference>
<reference evidence="6" key="1">
    <citation type="submission" date="2021-01" db="EMBL/GenBank/DDBJ databases">
        <title>Microvirga sp.</title>
        <authorList>
            <person name="Kim M.K."/>
        </authorList>
    </citation>
    <scope>NUCLEOTIDE SEQUENCE</scope>
    <source>
        <strain evidence="6">5420S-16</strain>
    </source>
</reference>
<gene>
    <name evidence="6" type="ORF">JKG68_15000</name>
</gene>
<accession>A0A936Z810</accession>
<evidence type="ECO:0000256" key="2">
    <source>
        <dbReference type="ARBA" id="ARBA00023015"/>
    </source>
</evidence>
<evidence type="ECO:0000313" key="7">
    <source>
        <dbReference type="Proteomes" id="UP000605848"/>
    </source>
</evidence>
<dbReference type="EMBL" id="JAEQMY010000020">
    <property type="protein sequence ID" value="MBL0405276.1"/>
    <property type="molecule type" value="Genomic_DNA"/>
</dbReference>
<dbReference type="InterPro" id="IPR036390">
    <property type="entry name" value="WH_DNA-bd_sf"/>
</dbReference>
<name>A0A936Z810_9HYPH</name>
<dbReference type="SUPFAM" id="SSF53850">
    <property type="entry name" value="Periplasmic binding protein-like II"/>
    <property type="match status" value="1"/>
</dbReference>
<dbReference type="Pfam" id="PF00126">
    <property type="entry name" value="HTH_1"/>
    <property type="match status" value="1"/>
</dbReference>
<proteinExistence type="inferred from homology"/>
<dbReference type="InterPro" id="IPR000847">
    <property type="entry name" value="LysR_HTH_N"/>
</dbReference>
<dbReference type="PANTHER" id="PTHR30579">
    <property type="entry name" value="TRANSCRIPTIONAL REGULATOR"/>
    <property type="match status" value="1"/>
</dbReference>
<comment type="caution">
    <text evidence="6">The sequence shown here is derived from an EMBL/GenBank/DDBJ whole genome shotgun (WGS) entry which is preliminary data.</text>
</comment>
<evidence type="ECO:0000259" key="5">
    <source>
        <dbReference type="PROSITE" id="PS50931"/>
    </source>
</evidence>
<dbReference type="Proteomes" id="UP000605848">
    <property type="component" value="Unassembled WGS sequence"/>
</dbReference>
<dbReference type="InterPro" id="IPR050176">
    <property type="entry name" value="LTTR"/>
</dbReference>
<dbReference type="GO" id="GO:0003700">
    <property type="term" value="F:DNA-binding transcription factor activity"/>
    <property type="evidence" value="ECO:0007669"/>
    <property type="project" value="InterPro"/>
</dbReference>
<keyword evidence="4" id="KW-0804">Transcription</keyword>
<dbReference type="InterPro" id="IPR005119">
    <property type="entry name" value="LysR_subst-bd"/>
</dbReference>
<keyword evidence="7" id="KW-1185">Reference proteome</keyword>
<comment type="similarity">
    <text evidence="1">Belongs to the LysR transcriptional regulatory family.</text>
</comment>
<dbReference type="RefSeq" id="WP_202061060.1">
    <property type="nucleotide sequence ID" value="NZ_JBHSMN010000075.1"/>
</dbReference>
<dbReference type="InterPro" id="IPR036388">
    <property type="entry name" value="WH-like_DNA-bd_sf"/>
</dbReference>
<dbReference type="SUPFAM" id="SSF46785">
    <property type="entry name" value="Winged helix' DNA-binding domain"/>
    <property type="match status" value="1"/>
</dbReference>
<evidence type="ECO:0000256" key="1">
    <source>
        <dbReference type="ARBA" id="ARBA00009437"/>
    </source>
</evidence>
<evidence type="ECO:0000256" key="4">
    <source>
        <dbReference type="ARBA" id="ARBA00023163"/>
    </source>
</evidence>
<dbReference type="AlphaFoldDB" id="A0A936Z810"/>
<dbReference type="PANTHER" id="PTHR30579:SF7">
    <property type="entry name" value="HTH-TYPE TRANSCRIPTIONAL REGULATOR LRHA-RELATED"/>
    <property type="match status" value="1"/>
</dbReference>
<keyword evidence="3" id="KW-0238">DNA-binding</keyword>
<dbReference type="Gene3D" id="1.10.10.10">
    <property type="entry name" value="Winged helix-like DNA-binding domain superfamily/Winged helix DNA-binding domain"/>
    <property type="match status" value="1"/>
</dbReference>
<feature type="domain" description="HTH lysR-type" evidence="5">
    <location>
        <begin position="5"/>
        <end position="62"/>
    </location>
</feature>
<dbReference type="GO" id="GO:0003677">
    <property type="term" value="F:DNA binding"/>
    <property type="evidence" value="ECO:0007669"/>
    <property type="project" value="UniProtKB-KW"/>
</dbReference>
<dbReference type="PROSITE" id="PS50931">
    <property type="entry name" value="HTH_LYSR"/>
    <property type="match status" value="1"/>
</dbReference>
<organism evidence="6 7">
    <name type="scientific">Microvirga aerilata</name>
    <dbReference type="NCBI Taxonomy" id="670292"/>
    <lineage>
        <taxon>Bacteria</taxon>
        <taxon>Pseudomonadati</taxon>
        <taxon>Pseudomonadota</taxon>
        <taxon>Alphaproteobacteria</taxon>
        <taxon>Hyphomicrobiales</taxon>
        <taxon>Methylobacteriaceae</taxon>
        <taxon>Microvirga</taxon>
    </lineage>
</organism>
<evidence type="ECO:0000256" key="3">
    <source>
        <dbReference type="ARBA" id="ARBA00023125"/>
    </source>
</evidence>
<evidence type="ECO:0000313" key="6">
    <source>
        <dbReference type="EMBL" id="MBL0405276.1"/>
    </source>
</evidence>
<protein>
    <submittedName>
        <fullName evidence="6">LysR family transcriptional regulator</fullName>
    </submittedName>
</protein>
<keyword evidence="2" id="KW-0805">Transcription regulation</keyword>
<dbReference type="Pfam" id="PF03466">
    <property type="entry name" value="LysR_substrate"/>
    <property type="match status" value="1"/>
</dbReference>